<keyword evidence="1" id="KW-1133">Transmembrane helix</keyword>
<feature type="transmembrane region" description="Helical" evidence="1">
    <location>
        <begin position="87"/>
        <end position="107"/>
    </location>
</feature>
<comment type="caution">
    <text evidence="2">The sequence shown here is derived from an EMBL/GenBank/DDBJ whole genome shotgun (WGS) entry which is preliminary data.</text>
</comment>
<feature type="transmembrane region" description="Helical" evidence="1">
    <location>
        <begin position="32"/>
        <end position="49"/>
    </location>
</feature>
<evidence type="ECO:0000256" key="1">
    <source>
        <dbReference type="SAM" id="Phobius"/>
    </source>
</evidence>
<proteinExistence type="predicted"/>
<keyword evidence="3" id="KW-1185">Reference proteome</keyword>
<dbReference type="AlphaFoldDB" id="A0ABD5QG08"/>
<dbReference type="RefSeq" id="WP_224827271.1">
    <property type="nucleotide sequence ID" value="NZ_JAIVEF010000001.1"/>
</dbReference>
<protein>
    <recommendedName>
        <fullName evidence="4">Phosphatidate cytidylyltransferase</fullName>
    </recommendedName>
</protein>
<gene>
    <name evidence="2" type="ORF">ACFPFO_12155</name>
</gene>
<keyword evidence="1" id="KW-0812">Transmembrane</keyword>
<keyword evidence="1" id="KW-0472">Membrane</keyword>
<name>A0ABD5QG08_9EURY</name>
<evidence type="ECO:0008006" key="4">
    <source>
        <dbReference type="Google" id="ProtNLM"/>
    </source>
</evidence>
<dbReference type="Proteomes" id="UP001595925">
    <property type="component" value="Unassembled WGS sequence"/>
</dbReference>
<evidence type="ECO:0000313" key="3">
    <source>
        <dbReference type="Proteomes" id="UP001595925"/>
    </source>
</evidence>
<accession>A0ABD5QG08</accession>
<evidence type="ECO:0000313" key="2">
    <source>
        <dbReference type="EMBL" id="MFC4988500.1"/>
    </source>
</evidence>
<feature type="transmembrane region" description="Helical" evidence="1">
    <location>
        <begin position="61"/>
        <end position="81"/>
    </location>
</feature>
<reference evidence="2 3" key="1">
    <citation type="journal article" date="2019" name="Int. J. Syst. Evol. Microbiol.">
        <title>The Global Catalogue of Microorganisms (GCM) 10K type strain sequencing project: providing services to taxonomists for standard genome sequencing and annotation.</title>
        <authorList>
            <consortium name="The Broad Institute Genomics Platform"/>
            <consortium name="The Broad Institute Genome Sequencing Center for Infectious Disease"/>
            <person name="Wu L."/>
            <person name="Ma J."/>
        </authorList>
    </citation>
    <scope>NUCLEOTIDE SEQUENCE [LARGE SCALE GENOMIC DNA]</scope>
    <source>
        <strain evidence="2 3">CGMCC 1.15824</strain>
    </source>
</reference>
<dbReference type="EMBL" id="JBHSJG010000036">
    <property type="protein sequence ID" value="MFC4988500.1"/>
    <property type="molecule type" value="Genomic_DNA"/>
</dbReference>
<organism evidence="2 3">
    <name type="scientific">Saliphagus infecundisoli</name>
    <dbReference type="NCBI Taxonomy" id="1849069"/>
    <lineage>
        <taxon>Archaea</taxon>
        <taxon>Methanobacteriati</taxon>
        <taxon>Methanobacteriota</taxon>
        <taxon>Stenosarchaea group</taxon>
        <taxon>Halobacteria</taxon>
        <taxon>Halobacteriales</taxon>
        <taxon>Natrialbaceae</taxon>
        <taxon>Saliphagus</taxon>
    </lineage>
</organism>
<sequence>MTARRDAALAGAVLVAAVVVLAAVGARLTPGWLALGALGTVGFELVASRDPEAVRRRWERPVVQAASVVLALSGVALGAVLAPSVVLPAVVGALAAYLLVLAGSAAVGRSGRR</sequence>